<reference evidence="1 2" key="1">
    <citation type="submission" date="2016-08" db="EMBL/GenBank/DDBJ databases">
        <title>Complete genome sequence of Bacillus muralis G25-68, a strain with toxicity to nematodes.</title>
        <authorList>
            <person name="Zheng Z."/>
        </authorList>
    </citation>
    <scope>NUCLEOTIDE SEQUENCE [LARGE SCALE GENOMIC DNA]</scope>
    <source>
        <strain evidence="1 2">G25-68</strain>
    </source>
</reference>
<dbReference type="AlphaFoldDB" id="A0A1B3XMK8"/>
<organism evidence="1 2">
    <name type="scientific">Peribacillus muralis</name>
    <dbReference type="NCBI Taxonomy" id="264697"/>
    <lineage>
        <taxon>Bacteria</taxon>
        <taxon>Bacillati</taxon>
        <taxon>Bacillota</taxon>
        <taxon>Bacilli</taxon>
        <taxon>Bacillales</taxon>
        <taxon>Bacillaceae</taxon>
        <taxon>Peribacillus</taxon>
    </lineage>
</organism>
<proteinExistence type="predicted"/>
<evidence type="ECO:0000313" key="1">
    <source>
        <dbReference type="EMBL" id="AOH54447.1"/>
    </source>
</evidence>
<dbReference type="Proteomes" id="UP000077926">
    <property type="component" value="Chromosome"/>
</dbReference>
<sequence>MRTKEECQEMLKECIEKREFWRDKVWEWEKKQLEYPHQLDDYEGQRNSWSQRVKTLEYVLGIKDYI</sequence>
<dbReference type="EMBL" id="CP017080">
    <property type="protein sequence ID" value="AOH54447.1"/>
    <property type="molecule type" value="Genomic_DNA"/>
</dbReference>
<dbReference type="KEGG" id="bmur:ABE28_008790"/>
<dbReference type="STRING" id="264697.ABE28_008790"/>
<accession>A0A1B3XMK8</accession>
<name>A0A1B3XMK8_9BACI</name>
<keyword evidence="2" id="KW-1185">Reference proteome</keyword>
<gene>
    <name evidence="1" type="ORF">ABE28_008790</name>
</gene>
<evidence type="ECO:0000313" key="2">
    <source>
        <dbReference type="Proteomes" id="UP000077926"/>
    </source>
</evidence>
<protein>
    <submittedName>
        <fullName evidence="1">Uncharacterized protein</fullName>
    </submittedName>
</protein>
<dbReference type="RefSeq" id="WP_064465845.1">
    <property type="nucleotide sequence ID" value="NZ_CP017080.1"/>
</dbReference>